<keyword evidence="2 6" id="KW-0808">Transferase</keyword>
<organism evidence="6">
    <name type="scientific">Tetraselmis sp. GSL018</name>
    <dbReference type="NCBI Taxonomy" id="582737"/>
    <lineage>
        <taxon>Eukaryota</taxon>
        <taxon>Viridiplantae</taxon>
        <taxon>Chlorophyta</taxon>
        <taxon>core chlorophytes</taxon>
        <taxon>Chlorodendrophyceae</taxon>
        <taxon>Chlorodendrales</taxon>
        <taxon>Chlorodendraceae</taxon>
        <taxon>Tetraselmis</taxon>
    </lineage>
</organism>
<gene>
    <name evidence="6" type="ORF">TSPGSL018_5508</name>
</gene>
<comment type="pathway">
    <text evidence="1">Protein modification; protein glycosylation.</text>
</comment>
<dbReference type="InterPro" id="IPR037919">
    <property type="entry name" value="OGT"/>
</dbReference>
<feature type="domain" description="O-GlcNAc transferase C-terminal" evidence="5">
    <location>
        <begin position="102"/>
        <end position="264"/>
    </location>
</feature>
<dbReference type="InterPro" id="IPR029489">
    <property type="entry name" value="OGT/SEC/SPY_C"/>
</dbReference>
<keyword evidence="6" id="KW-0328">Glycosyltransferase</keyword>
<evidence type="ECO:0000256" key="3">
    <source>
        <dbReference type="ARBA" id="ARBA00022737"/>
    </source>
</evidence>
<sequence>LLHHEQFTCLWDEDAARQREIPSLVARDLSQLREGATPAIRPLQAITLLPDKLLAAVSRRFASWAEWKASNPYDEKDNVDEKKERVSLFREARATEWRDGRAGVLRLGYVSADFGDHAVGHLTKGLWRLHNRSFVSVACYSLSLDDGSEEYSTARRLCDTFRDVHNLSAASIAERVSEDGVDILFDLMGYTRRARAEVFSLRPSPIQVSFLGWAGSTHSPYIDYVVLDTVVSPPEKISAQFSEKAIYVPGSYYVNDYQATYGDLEFLNAAEVEVIRREEGLPQQSAGTVLACFNQHYKIEAQVFKIWTNILHRAPTAVLWLLDWGGHAVQNLKAELAASGLSPLRIVFSRVRPVKEHLVRAAAADLFLDTLSYGAHTTAADVLWMGVPVVTLPLEKMITRVTTSMLTALACNDTIVNNTKEYEDLVVELTDSPARLNELRSCVQERSRQPDSPLFDTRSWVRHFELLLQLAWDAYSKSLPKEHIFLNSR</sequence>
<reference evidence="6" key="1">
    <citation type="submission" date="2014-05" db="EMBL/GenBank/DDBJ databases">
        <title>The transcriptome of the halophilic microalga Tetraselmis sp. GSL018 isolated from the Great Salt Lake, Utah.</title>
        <authorList>
            <person name="Jinkerson R.E."/>
            <person name="D'Adamo S."/>
            <person name="Posewitz M.C."/>
        </authorList>
    </citation>
    <scope>NUCLEOTIDE SEQUENCE</scope>
    <source>
        <strain evidence="6">GSL018</strain>
    </source>
</reference>
<dbReference type="GO" id="GO:0006493">
    <property type="term" value="P:protein O-linked glycosylation"/>
    <property type="evidence" value="ECO:0007669"/>
    <property type="project" value="InterPro"/>
</dbReference>
<dbReference type="PANTHER" id="PTHR44366">
    <property type="entry name" value="UDP-N-ACETYLGLUCOSAMINE--PEPTIDE N-ACETYLGLUCOSAMINYLTRANSFERASE 110 KDA SUBUNIT"/>
    <property type="match status" value="1"/>
</dbReference>
<proteinExistence type="predicted"/>
<protein>
    <submittedName>
        <fullName evidence="6">Putative udp-n-acetylglucosamine--peptide n-acetylglucosaminyltransferase sec-like</fullName>
    </submittedName>
</protein>
<dbReference type="Gene3D" id="3.40.50.2000">
    <property type="entry name" value="Glycogen Phosphorylase B"/>
    <property type="match status" value="1"/>
</dbReference>
<feature type="domain" description="O-GlcNAc transferase C-terminal" evidence="5">
    <location>
        <begin position="276"/>
        <end position="462"/>
    </location>
</feature>
<evidence type="ECO:0000256" key="2">
    <source>
        <dbReference type="ARBA" id="ARBA00022679"/>
    </source>
</evidence>
<dbReference type="PANTHER" id="PTHR44366:SF1">
    <property type="entry name" value="UDP-N-ACETYLGLUCOSAMINE--PEPTIDE N-ACETYLGLUCOSAMINYLTRANSFERASE 110 KDA SUBUNIT"/>
    <property type="match status" value="1"/>
</dbReference>
<feature type="non-terminal residue" evidence="6">
    <location>
        <position position="1"/>
    </location>
</feature>
<dbReference type="EMBL" id="GBEZ01016445">
    <property type="protein sequence ID" value="JAC69806.1"/>
    <property type="molecule type" value="Transcribed_RNA"/>
</dbReference>
<dbReference type="AlphaFoldDB" id="A0A061RH12"/>
<accession>A0A061RH12</accession>
<evidence type="ECO:0000313" key="6">
    <source>
        <dbReference type="EMBL" id="JAC69806.1"/>
    </source>
</evidence>
<dbReference type="Pfam" id="PF13844">
    <property type="entry name" value="Glyco_transf_41"/>
    <property type="match status" value="2"/>
</dbReference>
<keyword evidence="3" id="KW-0677">Repeat</keyword>
<evidence type="ECO:0000256" key="4">
    <source>
        <dbReference type="ARBA" id="ARBA00022803"/>
    </source>
</evidence>
<dbReference type="Gene3D" id="3.40.50.11380">
    <property type="match status" value="1"/>
</dbReference>
<keyword evidence="4" id="KW-0802">TPR repeat</keyword>
<dbReference type="GO" id="GO:0097363">
    <property type="term" value="F:protein O-acetylglucosaminyltransferase activity"/>
    <property type="evidence" value="ECO:0007669"/>
    <property type="project" value="TreeGrafter"/>
</dbReference>
<evidence type="ECO:0000259" key="5">
    <source>
        <dbReference type="Pfam" id="PF13844"/>
    </source>
</evidence>
<evidence type="ECO:0000256" key="1">
    <source>
        <dbReference type="ARBA" id="ARBA00004922"/>
    </source>
</evidence>
<name>A0A061RH12_9CHLO</name>